<proteinExistence type="predicted"/>
<feature type="transmembrane region" description="Helical" evidence="7">
    <location>
        <begin position="540"/>
        <end position="560"/>
    </location>
</feature>
<keyword evidence="4 7" id="KW-0472">Membrane</keyword>
<dbReference type="InterPro" id="IPR036259">
    <property type="entry name" value="MFS_trans_sf"/>
</dbReference>
<keyword evidence="9" id="KW-1185">Reference proteome</keyword>
<dbReference type="PANTHER" id="PTHR21576:SF158">
    <property type="entry name" value="RIBOSOMAL RNA-PROCESSING PROTEIN 12-LIKE CONSERVED DOMAIN-CONTAINING PROTEIN"/>
    <property type="match status" value="1"/>
</dbReference>
<evidence type="ECO:0000256" key="2">
    <source>
        <dbReference type="ARBA" id="ARBA00022692"/>
    </source>
</evidence>
<dbReference type="EMBL" id="JAGPYM010000002">
    <property type="protein sequence ID" value="KAH6899070.1"/>
    <property type="molecule type" value="Genomic_DNA"/>
</dbReference>
<feature type="transmembrane region" description="Helical" evidence="7">
    <location>
        <begin position="355"/>
        <end position="373"/>
    </location>
</feature>
<feature type="transmembrane region" description="Helical" evidence="7">
    <location>
        <begin position="495"/>
        <end position="513"/>
    </location>
</feature>
<dbReference type="PANTHER" id="PTHR21576">
    <property type="entry name" value="UNCHARACTERIZED NODULIN-LIKE PROTEIN"/>
    <property type="match status" value="1"/>
</dbReference>
<feature type="transmembrane region" description="Helical" evidence="7">
    <location>
        <begin position="434"/>
        <end position="455"/>
    </location>
</feature>
<protein>
    <submittedName>
        <fullName evidence="8">Major facilitator superfamily domain-containing protein</fullName>
    </submittedName>
</protein>
<evidence type="ECO:0000256" key="7">
    <source>
        <dbReference type="SAM" id="Phobius"/>
    </source>
</evidence>
<organism evidence="8 9">
    <name type="scientific">Thelonectria olida</name>
    <dbReference type="NCBI Taxonomy" id="1576542"/>
    <lineage>
        <taxon>Eukaryota</taxon>
        <taxon>Fungi</taxon>
        <taxon>Dikarya</taxon>
        <taxon>Ascomycota</taxon>
        <taxon>Pezizomycotina</taxon>
        <taxon>Sordariomycetes</taxon>
        <taxon>Hypocreomycetidae</taxon>
        <taxon>Hypocreales</taxon>
        <taxon>Nectriaceae</taxon>
        <taxon>Thelonectria</taxon>
    </lineage>
</organism>
<feature type="region of interest" description="Disordered" evidence="6">
    <location>
        <begin position="203"/>
        <end position="319"/>
    </location>
</feature>
<gene>
    <name evidence="8" type="ORF">B0T10DRAFT_556356</name>
</gene>
<feature type="transmembrane region" description="Helical" evidence="7">
    <location>
        <begin position="172"/>
        <end position="192"/>
    </location>
</feature>
<comment type="subcellular location">
    <subcellularLocation>
        <location evidence="1">Membrane</location>
        <topology evidence="1">Multi-pass membrane protein</topology>
    </subcellularLocation>
</comment>
<feature type="compositionally biased region" description="Low complexity" evidence="6">
    <location>
        <begin position="246"/>
        <end position="275"/>
    </location>
</feature>
<dbReference type="GO" id="GO:0022857">
    <property type="term" value="F:transmembrane transporter activity"/>
    <property type="evidence" value="ECO:0007669"/>
    <property type="project" value="InterPro"/>
</dbReference>
<evidence type="ECO:0000256" key="3">
    <source>
        <dbReference type="ARBA" id="ARBA00022989"/>
    </source>
</evidence>
<feature type="compositionally biased region" description="Polar residues" evidence="6">
    <location>
        <begin position="217"/>
        <end position="226"/>
    </location>
</feature>
<accession>A0A9P8WKQ5</accession>
<dbReference type="GO" id="GO:0000329">
    <property type="term" value="C:fungal-type vacuole membrane"/>
    <property type="evidence" value="ECO:0007669"/>
    <property type="project" value="TreeGrafter"/>
</dbReference>
<feature type="transmembrane region" description="Helical" evidence="7">
    <location>
        <begin position="12"/>
        <end position="33"/>
    </location>
</feature>
<feature type="transmembrane region" description="Helical" evidence="7">
    <location>
        <begin position="106"/>
        <end position="129"/>
    </location>
</feature>
<dbReference type="Pfam" id="PF07690">
    <property type="entry name" value="MFS_1"/>
    <property type="match status" value="1"/>
</dbReference>
<dbReference type="OrthoDB" id="410267at2759"/>
<reference evidence="8 9" key="1">
    <citation type="journal article" date="2021" name="Nat. Commun.">
        <title>Genetic determinants of endophytism in the Arabidopsis root mycobiome.</title>
        <authorList>
            <person name="Mesny F."/>
            <person name="Miyauchi S."/>
            <person name="Thiergart T."/>
            <person name="Pickel B."/>
            <person name="Atanasova L."/>
            <person name="Karlsson M."/>
            <person name="Huettel B."/>
            <person name="Barry K.W."/>
            <person name="Haridas S."/>
            <person name="Chen C."/>
            <person name="Bauer D."/>
            <person name="Andreopoulos W."/>
            <person name="Pangilinan J."/>
            <person name="LaButti K."/>
            <person name="Riley R."/>
            <person name="Lipzen A."/>
            <person name="Clum A."/>
            <person name="Drula E."/>
            <person name="Henrissat B."/>
            <person name="Kohler A."/>
            <person name="Grigoriev I.V."/>
            <person name="Martin F.M."/>
            <person name="Hacquard S."/>
        </authorList>
    </citation>
    <scope>NUCLEOTIDE SEQUENCE [LARGE SCALE GENOMIC DNA]</scope>
    <source>
        <strain evidence="8 9">MPI-CAGE-CH-0241</strain>
    </source>
</reference>
<evidence type="ECO:0000256" key="5">
    <source>
        <dbReference type="ARBA" id="ARBA00023180"/>
    </source>
</evidence>
<dbReference type="InterPro" id="IPR011701">
    <property type="entry name" value="MFS"/>
</dbReference>
<evidence type="ECO:0000256" key="1">
    <source>
        <dbReference type="ARBA" id="ARBA00004141"/>
    </source>
</evidence>
<feature type="transmembrane region" description="Helical" evidence="7">
    <location>
        <begin position="80"/>
        <end position="100"/>
    </location>
</feature>
<feature type="transmembrane region" description="Helical" evidence="7">
    <location>
        <begin position="141"/>
        <end position="166"/>
    </location>
</feature>
<evidence type="ECO:0000313" key="8">
    <source>
        <dbReference type="EMBL" id="KAH6899070.1"/>
    </source>
</evidence>
<comment type="caution">
    <text evidence="8">The sequence shown here is derived from an EMBL/GenBank/DDBJ whole genome shotgun (WGS) entry which is preliminary data.</text>
</comment>
<dbReference type="Proteomes" id="UP000777438">
    <property type="component" value="Unassembled WGS sequence"/>
</dbReference>
<evidence type="ECO:0000313" key="9">
    <source>
        <dbReference type="Proteomes" id="UP000777438"/>
    </source>
</evidence>
<evidence type="ECO:0000256" key="6">
    <source>
        <dbReference type="SAM" id="MobiDB-lite"/>
    </source>
</evidence>
<dbReference type="SUPFAM" id="SSF103473">
    <property type="entry name" value="MFS general substrate transporter"/>
    <property type="match status" value="1"/>
</dbReference>
<evidence type="ECO:0000256" key="4">
    <source>
        <dbReference type="ARBA" id="ARBA00023136"/>
    </source>
</evidence>
<name>A0A9P8WKQ5_9HYPO</name>
<keyword evidence="3 7" id="KW-1133">Transmembrane helix</keyword>
<feature type="transmembrane region" description="Helical" evidence="7">
    <location>
        <begin position="461"/>
        <end position="483"/>
    </location>
</feature>
<dbReference type="AlphaFoldDB" id="A0A9P8WKQ5"/>
<keyword evidence="5" id="KW-0325">Glycoprotein</keyword>
<sequence length="578" mass="62179">MHQESLQKLHHARIVASVAATLIALACGTNYVYSAWAPQFAERLRLSSTESNLIGLAGNLGQYTLGVPIGMFVDSRGSRPAVLGGSVLLAVGYFPLHQAYDRASGSVPVLCLFSYLSGLGGCMAFSAAVKTSALNWPQRRGTATAFPLAAFGLSAFFFSTVGSLLFPGDPSAFLELLAWGTCGLTFGGFFFLKVHPHSPSPTNYHAVPGSDGLHQGRISSQHTRNNSSDEPKPYRSANAIVEPGMSSNSNRNSTSSNSPPLLFSSDLESASASPSRAPDYPPDPTAVPGIPSEPGSGRVVADENPEDPEASETSSLMSRPTSLVGDASFVGNHIDLDLSHRADIRGLRLLRSLEFWQLFAIMAILSGVGIMTINNIGNDAKALWIHYDKTVTNEFLIKRQQMHVSTLSLCSFIGRLFSGVGSDFLVKRLHASRIWCLVVSSVVLFSAQLAALNIVSPHFLGVVSSLSGLAYGFLFGVYPSVVAETFGINGLSQNWGFMTMSPIISSNIFNIMYGKIYDKHSVVQENGERSCLEGLECYRSAYSVTLVACVAGLAVTLFVIRRQHQEHLHEVNKGEEED</sequence>
<dbReference type="Gene3D" id="1.20.1250.20">
    <property type="entry name" value="MFS general substrate transporter like domains"/>
    <property type="match status" value="2"/>
</dbReference>
<keyword evidence="2 7" id="KW-0812">Transmembrane</keyword>